<proteinExistence type="predicted"/>
<sequence>MITLSRDYSQKLRVIRKSEGLTQQKFAEITGLAVGTIKRYETHQQTARAEVMEKVLQAPEFRKYTMWLMHDEIAPSAGQIAPALAHYGTDGGEAQKQIRKTGEDSAVRSSHYDQKTG</sequence>
<dbReference type="Proteomes" id="UP000092445">
    <property type="component" value="Unassembled WGS sequence"/>
</dbReference>
<dbReference type="Pfam" id="PF01381">
    <property type="entry name" value="HTH_3"/>
    <property type="match status" value="1"/>
</dbReference>
<dbReference type="InterPro" id="IPR001387">
    <property type="entry name" value="Cro/C1-type_HTH"/>
</dbReference>
<dbReference type="InterPro" id="IPR010982">
    <property type="entry name" value="Lambda_DNA-bd_dom_sf"/>
</dbReference>
<dbReference type="VEuPathDB" id="VectorBase:GPAI001805"/>
<dbReference type="GO" id="GO:0006357">
    <property type="term" value="P:regulation of transcription by RNA polymerase II"/>
    <property type="evidence" value="ECO:0007669"/>
    <property type="project" value="UniProtKB-ARBA"/>
</dbReference>
<dbReference type="AlphaFoldDB" id="A0A1A9Z2K9"/>
<reference evidence="4" key="1">
    <citation type="submission" date="2014-03" db="EMBL/GenBank/DDBJ databases">
        <authorList>
            <person name="Aksoy S."/>
            <person name="Warren W."/>
            <person name="Wilson R.K."/>
        </authorList>
    </citation>
    <scope>NUCLEOTIDE SEQUENCE [LARGE SCALE GENOMIC DNA]</scope>
    <source>
        <strain evidence="4">IAEA</strain>
    </source>
</reference>
<evidence type="ECO:0000256" key="1">
    <source>
        <dbReference type="SAM" id="MobiDB-lite"/>
    </source>
</evidence>
<keyword evidence="4" id="KW-1185">Reference proteome</keyword>
<evidence type="ECO:0000313" key="3">
    <source>
        <dbReference type="EnsemblMetazoa" id="GPAI001805-PA"/>
    </source>
</evidence>
<dbReference type="EnsemblMetazoa" id="GPAI001805-RA">
    <property type="protein sequence ID" value="GPAI001805-PA"/>
    <property type="gene ID" value="GPAI001805"/>
</dbReference>
<accession>A0A1A9Z2K9</accession>
<dbReference type="SMART" id="SM00530">
    <property type="entry name" value="HTH_XRE"/>
    <property type="match status" value="1"/>
</dbReference>
<dbReference type="SUPFAM" id="SSF47413">
    <property type="entry name" value="lambda repressor-like DNA-binding domains"/>
    <property type="match status" value="1"/>
</dbReference>
<feature type="domain" description="HTH cro/C1-type" evidence="2">
    <location>
        <begin position="12"/>
        <end position="58"/>
    </location>
</feature>
<feature type="compositionally biased region" description="Basic and acidic residues" evidence="1">
    <location>
        <begin position="100"/>
        <end position="117"/>
    </location>
</feature>
<organism evidence="3 4">
    <name type="scientific">Glossina pallidipes</name>
    <name type="common">Tsetse fly</name>
    <dbReference type="NCBI Taxonomy" id="7398"/>
    <lineage>
        <taxon>Eukaryota</taxon>
        <taxon>Metazoa</taxon>
        <taxon>Ecdysozoa</taxon>
        <taxon>Arthropoda</taxon>
        <taxon>Hexapoda</taxon>
        <taxon>Insecta</taxon>
        <taxon>Pterygota</taxon>
        <taxon>Neoptera</taxon>
        <taxon>Endopterygota</taxon>
        <taxon>Diptera</taxon>
        <taxon>Brachycera</taxon>
        <taxon>Muscomorpha</taxon>
        <taxon>Hippoboscoidea</taxon>
        <taxon>Glossinidae</taxon>
        <taxon>Glossina</taxon>
    </lineage>
</organism>
<dbReference type="GO" id="GO:0003677">
    <property type="term" value="F:DNA binding"/>
    <property type="evidence" value="ECO:0007669"/>
    <property type="project" value="InterPro"/>
</dbReference>
<reference evidence="3" key="2">
    <citation type="submission" date="2020-05" db="UniProtKB">
        <authorList>
            <consortium name="EnsemblMetazoa"/>
        </authorList>
    </citation>
    <scope>IDENTIFICATION</scope>
    <source>
        <strain evidence="3">IAEA</strain>
    </source>
</reference>
<name>A0A1A9Z2K9_GLOPL</name>
<feature type="region of interest" description="Disordered" evidence="1">
    <location>
        <begin position="88"/>
        <end position="117"/>
    </location>
</feature>
<evidence type="ECO:0000313" key="4">
    <source>
        <dbReference type="Proteomes" id="UP000092445"/>
    </source>
</evidence>
<dbReference type="Gene3D" id="1.10.260.40">
    <property type="entry name" value="lambda repressor-like DNA-binding domains"/>
    <property type="match status" value="1"/>
</dbReference>
<dbReference type="PROSITE" id="PS50943">
    <property type="entry name" value="HTH_CROC1"/>
    <property type="match status" value="1"/>
</dbReference>
<dbReference type="CDD" id="cd00093">
    <property type="entry name" value="HTH_XRE"/>
    <property type="match status" value="1"/>
</dbReference>
<evidence type="ECO:0000259" key="2">
    <source>
        <dbReference type="PROSITE" id="PS50943"/>
    </source>
</evidence>
<protein>
    <recommendedName>
        <fullName evidence="2">HTH cro/C1-type domain-containing protein</fullName>
    </recommendedName>
</protein>